<dbReference type="RefSeq" id="WP_055199509.1">
    <property type="nucleotide sequence ID" value="NZ_BTHH01000006.1"/>
</dbReference>
<gene>
    <name evidence="9" type="primary">yfdH</name>
    <name evidence="9" type="ORF">ERS852478_00207</name>
</gene>
<feature type="domain" description="Glycosyltransferase 2-like" evidence="8">
    <location>
        <begin position="5"/>
        <end position="166"/>
    </location>
</feature>
<dbReference type="SUPFAM" id="SSF53448">
    <property type="entry name" value="Nucleotide-diphospho-sugar transferases"/>
    <property type="match status" value="1"/>
</dbReference>
<dbReference type="GO" id="GO:0016757">
    <property type="term" value="F:glycosyltransferase activity"/>
    <property type="evidence" value="ECO:0007669"/>
    <property type="project" value="UniProtKB-KW"/>
</dbReference>
<evidence type="ECO:0000256" key="4">
    <source>
        <dbReference type="ARBA" id="ARBA00022692"/>
    </source>
</evidence>
<dbReference type="EC" id="2.4.1.-" evidence="9"/>
<dbReference type="EMBL" id="CYZN01000001">
    <property type="protein sequence ID" value="CUN46564.1"/>
    <property type="molecule type" value="Genomic_DNA"/>
</dbReference>
<dbReference type="PANTHER" id="PTHR48090:SF1">
    <property type="entry name" value="PROPHAGE BACTOPRENOL GLUCOSYL TRANSFERASE HOMOLOG"/>
    <property type="match status" value="1"/>
</dbReference>
<name>A0A173X4N2_9FIRM</name>
<keyword evidence="4 7" id="KW-0812">Transmembrane</keyword>
<keyword evidence="6 7" id="KW-0472">Membrane</keyword>
<evidence type="ECO:0000256" key="5">
    <source>
        <dbReference type="ARBA" id="ARBA00022989"/>
    </source>
</evidence>
<evidence type="ECO:0000313" key="9">
    <source>
        <dbReference type="EMBL" id="CUN46564.1"/>
    </source>
</evidence>
<sequence>MSKLSVVLPAYNEELMVGKTCRVLAEVLTEAKIPYELVVVNDGSIDRTWEEIQKAGERDANVTGVLFSRNFGKEAAIFAGLAQACGDVVAVMDCDLQHPPQTLIEMYRLWQEGYEVIEGVKADRGKEGFLHKECAGFFYDIMSKATKVNMKDASDFKMMDRKAVDSILSMPERNMFFRATSSWVGYKTTSVEFEVQEREAGVSKWSPWALVKYAFTNIVAFTTFPLQFVTITGAICFACSLVLMVYSLVQYFTGSAVEGYTTLLMVLLLVGSAMMISLGIIGYYISKIYEEVKRRPRYIISKVIKNGNIQD</sequence>
<organism evidence="9 10">
    <name type="scientific">Blautia wexlerae</name>
    <dbReference type="NCBI Taxonomy" id="418240"/>
    <lineage>
        <taxon>Bacteria</taxon>
        <taxon>Bacillati</taxon>
        <taxon>Bacillota</taxon>
        <taxon>Clostridia</taxon>
        <taxon>Lachnospirales</taxon>
        <taxon>Lachnospiraceae</taxon>
        <taxon>Blautia</taxon>
    </lineage>
</organism>
<feature type="transmembrane region" description="Helical" evidence="7">
    <location>
        <begin position="261"/>
        <end position="285"/>
    </location>
</feature>
<keyword evidence="5 7" id="KW-1133">Transmembrane helix</keyword>
<feature type="transmembrane region" description="Helical" evidence="7">
    <location>
        <begin position="228"/>
        <end position="249"/>
    </location>
</feature>
<protein>
    <submittedName>
        <fullName evidence="9">Bactoprenol glucosyl transferase homolog from prophage CPS-53</fullName>
        <ecNumber evidence="9">2.4.1.-</ecNumber>
    </submittedName>
</protein>
<dbReference type="PANTHER" id="PTHR48090">
    <property type="entry name" value="UNDECAPRENYL-PHOSPHATE 4-DEOXY-4-FORMAMIDO-L-ARABINOSE TRANSFERASE-RELATED"/>
    <property type="match status" value="1"/>
</dbReference>
<dbReference type="Proteomes" id="UP000095431">
    <property type="component" value="Unassembled WGS sequence"/>
</dbReference>
<dbReference type="Pfam" id="PF00535">
    <property type="entry name" value="Glycos_transf_2"/>
    <property type="match status" value="1"/>
</dbReference>
<proteinExistence type="predicted"/>
<dbReference type="Gene3D" id="3.90.550.10">
    <property type="entry name" value="Spore Coat Polysaccharide Biosynthesis Protein SpsA, Chain A"/>
    <property type="match status" value="1"/>
</dbReference>
<dbReference type="InterPro" id="IPR050256">
    <property type="entry name" value="Glycosyltransferase_2"/>
</dbReference>
<dbReference type="eggNOG" id="COG0463">
    <property type="taxonomic scope" value="Bacteria"/>
</dbReference>
<evidence type="ECO:0000256" key="7">
    <source>
        <dbReference type="SAM" id="Phobius"/>
    </source>
</evidence>
<evidence type="ECO:0000259" key="8">
    <source>
        <dbReference type="Pfam" id="PF00535"/>
    </source>
</evidence>
<keyword evidence="3 9" id="KW-0808">Transferase</keyword>
<dbReference type="AlphaFoldDB" id="A0A173X4N2"/>
<evidence type="ECO:0000256" key="3">
    <source>
        <dbReference type="ARBA" id="ARBA00022679"/>
    </source>
</evidence>
<accession>A0A173X4N2</accession>
<keyword evidence="2 9" id="KW-0328">Glycosyltransferase</keyword>
<reference evidence="9 10" key="1">
    <citation type="submission" date="2015-09" db="EMBL/GenBank/DDBJ databases">
        <authorList>
            <consortium name="Pathogen Informatics"/>
        </authorList>
    </citation>
    <scope>NUCLEOTIDE SEQUENCE [LARGE SCALE GENOMIC DNA]</scope>
    <source>
        <strain evidence="9 10">2789STDY5834863</strain>
    </source>
</reference>
<dbReference type="GO" id="GO:0005886">
    <property type="term" value="C:plasma membrane"/>
    <property type="evidence" value="ECO:0007669"/>
    <property type="project" value="TreeGrafter"/>
</dbReference>
<dbReference type="InterPro" id="IPR001173">
    <property type="entry name" value="Glyco_trans_2-like"/>
</dbReference>
<evidence type="ECO:0000313" key="10">
    <source>
        <dbReference type="Proteomes" id="UP000095431"/>
    </source>
</evidence>
<comment type="subcellular location">
    <subcellularLocation>
        <location evidence="1">Membrane</location>
        <topology evidence="1">Multi-pass membrane protein</topology>
    </subcellularLocation>
</comment>
<evidence type="ECO:0000256" key="1">
    <source>
        <dbReference type="ARBA" id="ARBA00004141"/>
    </source>
</evidence>
<evidence type="ECO:0000256" key="2">
    <source>
        <dbReference type="ARBA" id="ARBA00022676"/>
    </source>
</evidence>
<dbReference type="CDD" id="cd04187">
    <property type="entry name" value="DPM1_like_bac"/>
    <property type="match status" value="1"/>
</dbReference>
<evidence type="ECO:0000256" key="6">
    <source>
        <dbReference type="ARBA" id="ARBA00023136"/>
    </source>
</evidence>
<dbReference type="InterPro" id="IPR029044">
    <property type="entry name" value="Nucleotide-diphossugar_trans"/>
</dbReference>